<accession>A0A834WMF2</accession>
<dbReference type="SUPFAM" id="SSF46565">
    <property type="entry name" value="Chaperone J-domain"/>
    <property type="match status" value="1"/>
</dbReference>
<sequence>MHSICYANLNPISTFDNHIPNFLVRPKALVSSCRPLVPSCFGLRAIDSEFLPKSASLQNTNSLFARRKPLRCAVVRAVARTDYYSTLKVSENASLQEIKSAYRKLARKVGCTVNPSLGHVDLNKVGNAANPLTSKYEPPSMFCRSCSWSLQGDNGGSAGASGVDPSDVFDAFFGGSDGLFGGGDDLGGINFNLRNNRKRGFDIRYDLHLNFEESIFGGQREIEVPCFQTCNDCDGTGAKSSNCIKPCTNCGGRGGEMKSQRTPFGVMSQVSMCSKCSGLGKIITDHCRQCSGSGQVQSKQKIDLVIPPGVNNGATMQIRGEGNLDKKRGITGDLYIVIHVDEKDGVQRDGIHLYSKINIDFTEAILGSVKKVETVEGIRDLQIPSGTQPGDSLKLSHLGVPDMNKPSVRGHHYFVVNVLIPKDISGAERVLVEELASLRVSGKDSSNDFGTSKRKFHEFKKKYPKGHSNMGSKRDSLWWSIKNFLRYCVLSVKELLQLKLCGVFLSYKLHYVKAHWENSLKKGSHRLARIPQQRYGDLASRTHQSQIVLQLVSL</sequence>
<evidence type="ECO:0000256" key="5">
    <source>
        <dbReference type="ARBA" id="ARBA00023186"/>
    </source>
</evidence>
<dbReference type="InterPro" id="IPR012724">
    <property type="entry name" value="DnaJ"/>
</dbReference>
<dbReference type="GO" id="GO:0009408">
    <property type="term" value="P:response to heat"/>
    <property type="evidence" value="ECO:0007669"/>
    <property type="project" value="InterPro"/>
</dbReference>
<dbReference type="Gene3D" id="2.60.260.20">
    <property type="entry name" value="Urease metallochaperone UreE, N-terminal domain"/>
    <property type="match status" value="2"/>
</dbReference>
<dbReference type="GO" id="GO:0051082">
    <property type="term" value="F:unfolded protein binding"/>
    <property type="evidence" value="ECO:0007669"/>
    <property type="project" value="InterPro"/>
</dbReference>
<dbReference type="PROSITE" id="PS51188">
    <property type="entry name" value="ZF_CR"/>
    <property type="match status" value="1"/>
</dbReference>
<dbReference type="CDD" id="cd10719">
    <property type="entry name" value="DnaJ_zf"/>
    <property type="match status" value="1"/>
</dbReference>
<dbReference type="InterPro" id="IPR036410">
    <property type="entry name" value="HSP_DnaJ_Cys-rich_dom_sf"/>
</dbReference>
<dbReference type="GO" id="GO:0008270">
    <property type="term" value="F:zinc ion binding"/>
    <property type="evidence" value="ECO:0007669"/>
    <property type="project" value="UniProtKB-KW"/>
</dbReference>
<evidence type="ECO:0000256" key="6">
    <source>
        <dbReference type="PROSITE-ProRule" id="PRU00546"/>
    </source>
</evidence>
<dbReference type="GO" id="GO:0031072">
    <property type="term" value="F:heat shock protein binding"/>
    <property type="evidence" value="ECO:0007669"/>
    <property type="project" value="InterPro"/>
</dbReference>
<evidence type="ECO:0000259" key="7">
    <source>
        <dbReference type="PROSITE" id="PS51188"/>
    </source>
</evidence>
<feature type="zinc finger region" description="CR-type" evidence="6">
    <location>
        <begin position="217"/>
        <end position="299"/>
    </location>
</feature>
<dbReference type="AlphaFoldDB" id="A0A834WMF2"/>
<evidence type="ECO:0000256" key="4">
    <source>
        <dbReference type="ARBA" id="ARBA00022833"/>
    </source>
</evidence>
<dbReference type="EMBL" id="JAAIUW010000008">
    <property type="protein sequence ID" value="KAF7822199.1"/>
    <property type="molecule type" value="Genomic_DNA"/>
</dbReference>
<keyword evidence="4 6" id="KW-0862">Zinc</keyword>
<dbReference type="Pfam" id="PF00684">
    <property type="entry name" value="DnaJ_CXXCXGXG"/>
    <property type="match status" value="1"/>
</dbReference>
<proteinExistence type="inferred from homology"/>
<dbReference type="GO" id="GO:0042026">
    <property type="term" value="P:protein refolding"/>
    <property type="evidence" value="ECO:0007669"/>
    <property type="project" value="TreeGrafter"/>
</dbReference>
<dbReference type="HAMAP" id="MF_01152">
    <property type="entry name" value="DnaJ"/>
    <property type="match status" value="1"/>
</dbReference>
<keyword evidence="9" id="KW-1185">Reference proteome</keyword>
<organism evidence="8 9">
    <name type="scientific">Senna tora</name>
    <dbReference type="NCBI Taxonomy" id="362788"/>
    <lineage>
        <taxon>Eukaryota</taxon>
        <taxon>Viridiplantae</taxon>
        <taxon>Streptophyta</taxon>
        <taxon>Embryophyta</taxon>
        <taxon>Tracheophyta</taxon>
        <taxon>Spermatophyta</taxon>
        <taxon>Magnoliopsida</taxon>
        <taxon>eudicotyledons</taxon>
        <taxon>Gunneridae</taxon>
        <taxon>Pentapetalae</taxon>
        <taxon>rosids</taxon>
        <taxon>fabids</taxon>
        <taxon>Fabales</taxon>
        <taxon>Fabaceae</taxon>
        <taxon>Caesalpinioideae</taxon>
        <taxon>Cassia clade</taxon>
        <taxon>Senna</taxon>
    </lineage>
</organism>
<dbReference type="OrthoDB" id="10256793at2759"/>
<dbReference type="InterPro" id="IPR002939">
    <property type="entry name" value="DnaJ_C"/>
</dbReference>
<feature type="domain" description="CR-type" evidence="7">
    <location>
        <begin position="217"/>
        <end position="299"/>
    </location>
</feature>
<comment type="caution">
    <text evidence="8">The sequence shown here is derived from an EMBL/GenBank/DDBJ whole genome shotgun (WGS) entry which is preliminary data.</text>
</comment>
<reference evidence="8" key="1">
    <citation type="submission" date="2020-09" db="EMBL/GenBank/DDBJ databases">
        <title>Genome-Enabled Discovery of Anthraquinone Biosynthesis in Senna tora.</title>
        <authorList>
            <person name="Kang S.-H."/>
            <person name="Pandey R.P."/>
            <person name="Lee C.-M."/>
            <person name="Sim J.-S."/>
            <person name="Jeong J.-T."/>
            <person name="Choi B.-S."/>
            <person name="Jung M."/>
            <person name="Ginzburg D."/>
            <person name="Zhao K."/>
            <person name="Won S.Y."/>
            <person name="Oh T.-J."/>
            <person name="Yu Y."/>
            <person name="Kim N.-H."/>
            <person name="Lee O.R."/>
            <person name="Lee T.-H."/>
            <person name="Bashyal P."/>
            <person name="Kim T.-S."/>
            <person name="Lee W.-H."/>
            <person name="Kawkins C."/>
            <person name="Kim C.-K."/>
            <person name="Kim J.S."/>
            <person name="Ahn B.O."/>
            <person name="Rhee S.Y."/>
            <person name="Sohng J.K."/>
        </authorList>
    </citation>
    <scope>NUCLEOTIDE SEQUENCE</scope>
    <source>
        <tissue evidence="8">Leaf</tissue>
    </source>
</reference>
<dbReference type="InterPro" id="IPR036869">
    <property type="entry name" value="J_dom_sf"/>
</dbReference>
<keyword evidence="5" id="KW-0143">Chaperone</keyword>
<gene>
    <name evidence="8" type="ORF">G2W53_027654</name>
</gene>
<evidence type="ECO:0000313" key="8">
    <source>
        <dbReference type="EMBL" id="KAF7822199.1"/>
    </source>
</evidence>
<dbReference type="FunFam" id="2.10.230.10:FF:000002">
    <property type="entry name" value="Molecular chaperone DnaJ"/>
    <property type="match status" value="1"/>
</dbReference>
<dbReference type="Proteomes" id="UP000634136">
    <property type="component" value="Unassembled WGS sequence"/>
</dbReference>
<evidence type="ECO:0000256" key="1">
    <source>
        <dbReference type="ARBA" id="ARBA00022723"/>
    </source>
</evidence>
<dbReference type="PANTHER" id="PTHR43096:SF26">
    <property type="entry name" value="CR-TYPE DOMAIN-CONTAINING PROTEIN"/>
    <property type="match status" value="1"/>
</dbReference>
<keyword evidence="2" id="KW-0677">Repeat</keyword>
<dbReference type="PANTHER" id="PTHR43096">
    <property type="entry name" value="DNAJ HOMOLOG 1, MITOCHONDRIAL-RELATED"/>
    <property type="match status" value="1"/>
</dbReference>
<evidence type="ECO:0000256" key="3">
    <source>
        <dbReference type="ARBA" id="ARBA00022771"/>
    </source>
</evidence>
<evidence type="ECO:0000256" key="2">
    <source>
        <dbReference type="ARBA" id="ARBA00022737"/>
    </source>
</evidence>
<dbReference type="Pfam" id="PF01556">
    <property type="entry name" value="DnaJ_C"/>
    <property type="match status" value="1"/>
</dbReference>
<protein>
    <submittedName>
        <fullName evidence="8">Chaperone protein DnaJ</fullName>
    </submittedName>
</protein>
<dbReference type="Pfam" id="PF00226">
    <property type="entry name" value="DnaJ"/>
    <property type="match status" value="1"/>
</dbReference>
<keyword evidence="1 6" id="KW-0479">Metal-binding</keyword>
<dbReference type="CDD" id="cd06257">
    <property type="entry name" value="DnaJ"/>
    <property type="match status" value="1"/>
</dbReference>
<dbReference type="GO" id="GO:0009535">
    <property type="term" value="C:chloroplast thylakoid membrane"/>
    <property type="evidence" value="ECO:0007669"/>
    <property type="project" value="TreeGrafter"/>
</dbReference>
<dbReference type="CDD" id="cd10747">
    <property type="entry name" value="DnaJ_C"/>
    <property type="match status" value="1"/>
</dbReference>
<dbReference type="GO" id="GO:0005524">
    <property type="term" value="F:ATP binding"/>
    <property type="evidence" value="ECO:0007669"/>
    <property type="project" value="InterPro"/>
</dbReference>
<dbReference type="SUPFAM" id="SSF49493">
    <property type="entry name" value="HSP40/DnaJ peptide-binding domain"/>
    <property type="match status" value="2"/>
</dbReference>
<evidence type="ECO:0000313" key="9">
    <source>
        <dbReference type="Proteomes" id="UP000634136"/>
    </source>
</evidence>
<keyword evidence="3 6" id="KW-0863">Zinc-finger</keyword>
<dbReference type="SUPFAM" id="SSF57938">
    <property type="entry name" value="DnaJ/Hsp40 cysteine-rich domain"/>
    <property type="match status" value="1"/>
</dbReference>
<dbReference type="Gene3D" id="1.10.287.110">
    <property type="entry name" value="DnaJ domain"/>
    <property type="match status" value="1"/>
</dbReference>
<dbReference type="InterPro" id="IPR001305">
    <property type="entry name" value="HSP_DnaJ_Cys-rich_dom"/>
</dbReference>
<dbReference type="InterPro" id="IPR008971">
    <property type="entry name" value="HSP40/DnaJ_pept-bd"/>
</dbReference>
<dbReference type="InterPro" id="IPR001623">
    <property type="entry name" value="DnaJ_domain"/>
</dbReference>
<name>A0A834WMF2_9FABA</name>
<dbReference type="Gene3D" id="2.10.230.10">
    <property type="entry name" value="Heat shock protein DnaJ, cysteine-rich domain"/>
    <property type="match status" value="1"/>
</dbReference>